<feature type="active site" evidence="2">
    <location>
        <position position="19"/>
    </location>
</feature>
<evidence type="ECO:0000256" key="2">
    <source>
        <dbReference type="HAMAP-Rule" id="MF_01139"/>
    </source>
</evidence>
<feature type="binding site" evidence="2">
    <location>
        <position position="19"/>
    </location>
    <ligand>
        <name>Mg(2+)</name>
        <dbReference type="ChEBI" id="CHEBI:18420"/>
    </ligand>
</feature>
<dbReference type="EC" id="2.5.1.-" evidence="2"/>
<keyword evidence="2" id="KW-0479">Metal-binding</keyword>
<feature type="binding site" evidence="2">
    <location>
        <begin position="193"/>
        <end position="195"/>
    </location>
    <ligand>
        <name>substrate</name>
    </ligand>
</feature>
<dbReference type="FunFam" id="3.40.1180.10:FF:000001">
    <property type="entry name" value="(2E,6E)-farnesyl-diphosphate-specific ditrans,polycis-undecaprenyl-diphosphate synthase"/>
    <property type="match status" value="1"/>
</dbReference>
<feature type="binding site" evidence="2">
    <location>
        <position position="187"/>
    </location>
    <ligand>
        <name>substrate</name>
    </ligand>
</feature>
<feature type="binding site" evidence="2">
    <location>
        <begin position="64"/>
        <end position="66"/>
    </location>
    <ligand>
        <name>substrate</name>
    </ligand>
</feature>
<feature type="binding site" evidence="2">
    <location>
        <position position="206"/>
    </location>
    <ligand>
        <name>Mg(2+)</name>
        <dbReference type="ChEBI" id="CHEBI:18420"/>
    </ligand>
</feature>
<feature type="binding site" evidence="2">
    <location>
        <position position="36"/>
    </location>
    <ligand>
        <name>substrate</name>
    </ligand>
</feature>
<comment type="caution">
    <text evidence="3">The sequence shown here is derived from an EMBL/GenBank/DDBJ whole genome shotgun (WGS) entry which is preliminary data.</text>
</comment>
<sequence>MIRKVIGKNIPVHIAIIMDGNGRWAKSKNMPRTYGHSQGSNNLEKVCSEADKLGVKYVTVYAFSTENWNRPTEEVEALMNLLRKFLKDSIKKAKKNNMRVRIIGNREQLDKDIRDSINTLEEATKDLSGLSLQIALNYGSRDEMVRAMKNVINKIENKVISIEDINEDLIEKHLDTEGIPNPDLLIRTSGEQRLSNFLLWQLAYSEFYFTDKHWPEFGKKDLIEAIEHYNNRDRRFGKI</sequence>
<dbReference type="InterPro" id="IPR036424">
    <property type="entry name" value="UPP_synth-like_sf"/>
</dbReference>
<feature type="binding site" evidence="2">
    <location>
        <position position="24"/>
    </location>
    <ligand>
        <name>substrate</name>
    </ligand>
</feature>
<comment type="similarity">
    <text evidence="2">Belongs to the UPP synthase family.</text>
</comment>
<keyword evidence="4" id="KW-1185">Reference proteome</keyword>
<protein>
    <recommendedName>
        <fullName evidence="2">Isoprenyl transferase</fullName>
        <ecNumber evidence="2">2.5.1.-</ecNumber>
    </recommendedName>
</protein>
<dbReference type="Gene3D" id="3.40.1180.10">
    <property type="entry name" value="Decaprenyl diphosphate synthase-like"/>
    <property type="match status" value="1"/>
</dbReference>
<feature type="binding site" evidence="2">
    <location>
        <position position="70"/>
    </location>
    <ligand>
        <name>substrate</name>
    </ligand>
</feature>
<accession>A0A4R3MLY8</accession>
<dbReference type="CDD" id="cd00475">
    <property type="entry name" value="Cis_IPPS"/>
    <property type="match status" value="1"/>
</dbReference>
<dbReference type="AlphaFoldDB" id="A0A4R3MLY8"/>
<gene>
    <name evidence="3" type="ORF">EDC18_104216</name>
</gene>
<dbReference type="EMBL" id="SMAL01000004">
    <property type="protein sequence ID" value="TCT15066.1"/>
    <property type="molecule type" value="Genomic_DNA"/>
</dbReference>
<dbReference type="SUPFAM" id="SSF64005">
    <property type="entry name" value="Undecaprenyl diphosphate synthase"/>
    <property type="match status" value="1"/>
</dbReference>
<reference evidence="3 4" key="1">
    <citation type="submission" date="2019-03" db="EMBL/GenBank/DDBJ databases">
        <title>Genomic Encyclopedia of Type Strains, Phase IV (KMG-IV): sequencing the most valuable type-strain genomes for metagenomic binning, comparative biology and taxonomic classification.</title>
        <authorList>
            <person name="Goeker M."/>
        </authorList>
    </citation>
    <scope>NUCLEOTIDE SEQUENCE [LARGE SCALE GENOMIC DNA]</scope>
    <source>
        <strain evidence="3 4">DSM 24629</strain>
    </source>
</reference>
<dbReference type="NCBIfam" id="TIGR00055">
    <property type="entry name" value="uppS"/>
    <property type="match status" value="1"/>
</dbReference>
<dbReference type="GO" id="GO:0000287">
    <property type="term" value="F:magnesium ion binding"/>
    <property type="evidence" value="ECO:0007669"/>
    <property type="project" value="UniProtKB-UniRule"/>
</dbReference>
<feature type="active site" description="Proton acceptor" evidence="2">
    <location>
        <position position="67"/>
    </location>
</feature>
<name>A0A4R3MLY8_9FIRM</name>
<proteinExistence type="inferred from homology"/>
<organism evidence="3 4">
    <name type="scientific">Natranaerovirga pectinivora</name>
    <dbReference type="NCBI Taxonomy" id="682400"/>
    <lineage>
        <taxon>Bacteria</taxon>
        <taxon>Bacillati</taxon>
        <taxon>Bacillota</taxon>
        <taxon>Clostridia</taxon>
        <taxon>Lachnospirales</taxon>
        <taxon>Natranaerovirgaceae</taxon>
        <taxon>Natranaerovirga</taxon>
    </lineage>
</organism>
<dbReference type="HAMAP" id="MF_01139">
    <property type="entry name" value="ISPT"/>
    <property type="match status" value="1"/>
</dbReference>
<dbReference type="Pfam" id="PF01255">
    <property type="entry name" value="Prenyltransf"/>
    <property type="match status" value="1"/>
</dbReference>
<keyword evidence="2" id="KW-0460">Magnesium</keyword>
<dbReference type="OrthoDB" id="4191603at2"/>
<comment type="subunit">
    <text evidence="2">Homodimer.</text>
</comment>
<dbReference type="RefSeq" id="WP_132252010.1">
    <property type="nucleotide sequence ID" value="NZ_SMAL01000004.1"/>
</dbReference>
<dbReference type="NCBIfam" id="NF011405">
    <property type="entry name" value="PRK14830.1"/>
    <property type="match status" value="1"/>
</dbReference>
<dbReference type="PROSITE" id="PS01066">
    <property type="entry name" value="UPP_SYNTHASE"/>
    <property type="match status" value="1"/>
</dbReference>
<evidence type="ECO:0000313" key="3">
    <source>
        <dbReference type="EMBL" id="TCT15066.1"/>
    </source>
</evidence>
<evidence type="ECO:0000256" key="1">
    <source>
        <dbReference type="ARBA" id="ARBA00022679"/>
    </source>
</evidence>
<feature type="binding site" evidence="2">
    <location>
        <begin position="20"/>
        <end position="23"/>
    </location>
    <ligand>
        <name>substrate</name>
    </ligand>
</feature>
<dbReference type="Proteomes" id="UP000294902">
    <property type="component" value="Unassembled WGS sequence"/>
</dbReference>
<evidence type="ECO:0000313" key="4">
    <source>
        <dbReference type="Proteomes" id="UP000294902"/>
    </source>
</evidence>
<comment type="cofactor">
    <cofactor evidence="2">
        <name>Mg(2+)</name>
        <dbReference type="ChEBI" id="CHEBI:18420"/>
    </cofactor>
    <text evidence="2">Binds 2 magnesium ions per subunit.</text>
</comment>
<comment type="function">
    <text evidence="2">Catalyzes the condensation of isopentenyl diphosphate (IPP) with allylic pyrophosphates generating different type of terpenoids.</text>
</comment>
<dbReference type="InterPro" id="IPR001441">
    <property type="entry name" value="UPP_synth-like"/>
</dbReference>
<feature type="binding site" evidence="2">
    <location>
        <position position="32"/>
    </location>
    <ligand>
        <name>substrate</name>
    </ligand>
</feature>
<dbReference type="InterPro" id="IPR018520">
    <property type="entry name" value="UPP_synth-like_CS"/>
</dbReference>
<dbReference type="PANTHER" id="PTHR10291:SF0">
    <property type="entry name" value="DEHYDRODOLICHYL DIPHOSPHATE SYNTHASE 2"/>
    <property type="match status" value="1"/>
</dbReference>
<dbReference type="PANTHER" id="PTHR10291">
    <property type="entry name" value="DEHYDRODOLICHYL DIPHOSPHATE SYNTHASE FAMILY MEMBER"/>
    <property type="match status" value="1"/>
</dbReference>
<keyword evidence="1 2" id="KW-0808">Transferase</keyword>
<feature type="binding site" evidence="2">
    <location>
        <position position="68"/>
    </location>
    <ligand>
        <name>substrate</name>
    </ligand>
</feature>
<dbReference type="GO" id="GO:0016094">
    <property type="term" value="P:polyprenol biosynthetic process"/>
    <property type="evidence" value="ECO:0007669"/>
    <property type="project" value="TreeGrafter"/>
</dbReference>
<dbReference type="GO" id="GO:0045547">
    <property type="term" value="F:ditrans,polycis-polyprenyl diphosphate synthase [(2E,6E)-farnesyl diphosphate specific] activity"/>
    <property type="evidence" value="ECO:0007669"/>
    <property type="project" value="TreeGrafter"/>
</dbReference>